<dbReference type="GO" id="GO:0008083">
    <property type="term" value="F:growth factor activity"/>
    <property type="evidence" value="ECO:0007669"/>
    <property type="project" value="InterPro"/>
</dbReference>
<evidence type="ECO:0000313" key="3">
    <source>
        <dbReference type="Proteomes" id="UP000203316"/>
    </source>
</evidence>
<gene>
    <name evidence="2" type="primary">fgf</name>
</gene>
<dbReference type="EMBL" id="EU309041">
    <property type="protein sequence ID" value="ABY65851.1"/>
    <property type="molecule type" value="Genomic_DNA"/>
</dbReference>
<dbReference type="InterPro" id="IPR002209">
    <property type="entry name" value="Fibroblast_GF_fam"/>
</dbReference>
<dbReference type="SUPFAM" id="SSF50353">
    <property type="entry name" value="Cytokine"/>
    <property type="match status" value="1"/>
</dbReference>
<protein>
    <submittedName>
        <fullName evidence="2">Fibroblast growth factor</fullName>
    </submittedName>
</protein>
<dbReference type="RefSeq" id="YP_001651035.1">
    <property type="nucleotide sequence ID" value="NC_010276.1"/>
</dbReference>
<name>B0FDZ3_9ABAC</name>
<evidence type="ECO:0000256" key="1">
    <source>
        <dbReference type="ARBA" id="ARBA00007936"/>
    </source>
</evidence>
<dbReference type="KEGG" id="vg:5850489"/>
<accession>B0FDZ3</accession>
<proteinExistence type="inferred from homology"/>
<dbReference type="GeneID" id="5850489"/>
<comment type="similarity">
    <text evidence="1">Belongs to the heparin-binding growth factors family.</text>
</comment>
<dbReference type="InterPro" id="IPR008996">
    <property type="entry name" value="IL1/FGF"/>
</dbReference>
<dbReference type="Pfam" id="PF00167">
    <property type="entry name" value="FGF"/>
    <property type="match status" value="1"/>
</dbReference>
<dbReference type="OrthoDB" id="23683at10239"/>
<dbReference type="Proteomes" id="UP000203316">
    <property type="component" value="Segment"/>
</dbReference>
<reference evidence="2 3" key="1">
    <citation type="submission" date="2007-11" db="EMBL/GenBank/DDBJ databases">
        <title>Sequence and organization of Orgyia leucostigma nucleopolyhedrovirus genome.</title>
        <authorList>
            <person name="Eveleigh R.J.M."/>
            <person name="Lapointe R."/>
            <person name="Graham R.I."/>
            <person name="Lauzon H.A.M."/>
            <person name="Pavlik L."/>
            <person name="Arif B.M."/>
            <person name="Lucarotti C.J."/>
        </authorList>
    </citation>
    <scope>NUCLEOTIDE SEQUENCE [LARGE SCALE GENOMIC DNA]</scope>
    <source>
        <strain evidence="2">CFS-77</strain>
    </source>
</reference>
<dbReference type="CDD" id="cd23311">
    <property type="entry name" value="beta-trefoil_FGF_Bnl-like"/>
    <property type="match status" value="1"/>
</dbReference>
<dbReference type="SMART" id="SM00442">
    <property type="entry name" value="FGF"/>
    <property type="match status" value="1"/>
</dbReference>
<dbReference type="PANTHER" id="PTHR11486">
    <property type="entry name" value="FIBROBLAST GROWTH FACTOR"/>
    <property type="match status" value="1"/>
</dbReference>
<keyword evidence="3" id="KW-1185">Reference proteome</keyword>
<evidence type="ECO:0000313" key="2">
    <source>
        <dbReference type="EMBL" id="ABY65851.1"/>
    </source>
</evidence>
<organism evidence="2 3">
    <name type="scientific">Orgyia leucostigma nucleopolyhedrovirus</name>
    <dbReference type="NCBI Taxonomy" id="490711"/>
    <lineage>
        <taxon>Viruses</taxon>
        <taxon>Viruses incertae sedis</taxon>
        <taxon>Naldaviricetes</taxon>
        <taxon>Lefavirales</taxon>
        <taxon>Baculoviridae</taxon>
        <taxon>Alphabaculovirus</taxon>
        <taxon>Alphabaculovirus orleucostigmae</taxon>
    </lineage>
</organism>
<dbReference type="Gene3D" id="2.80.10.50">
    <property type="match status" value="1"/>
</dbReference>
<sequence>MTTLLAVPALLLMYLMSQTVGSPLGRDDGFFGNANTSEPVQFMVNKKYLTGHADGIVNGSEDSTHDSVWKRYAVRYEQVVLKNVQHCMFVCINDCGYTYLAKTPNAECLFHENLTANYYTNFYRRNETLHETLYLAMNSKGHTRRTIVTEQDSLVKVKVFVLGVITRWSNVEPLDLCAPMSALKSKLDYKPKKSCDVVTPKRRDARLMSNDVPLMPHADIINLSEKVNGAAGNVDDNNHYMQLTSGAKKKNSYKIQQQPPVDILLLPSNANDKPYLLGASDSKENHSVEQKQTTVNPLDVTIKIDIDNVVENLLNKRKLHSDGNFANASVTFISNYSFKDCKFIQN</sequence>